<feature type="chain" id="PRO_5039092558" evidence="1">
    <location>
        <begin position="24"/>
        <end position="173"/>
    </location>
</feature>
<dbReference type="Proteomes" id="UP000433406">
    <property type="component" value="Unassembled WGS sequence"/>
</dbReference>
<evidence type="ECO:0000256" key="1">
    <source>
        <dbReference type="SAM" id="SignalP"/>
    </source>
</evidence>
<accession>A0A6I3JDN7</accession>
<keyword evidence="1" id="KW-0732">Signal</keyword>
<sequence>MRRLLLLAAALAAAGGTVTGMVACTAQPQDLSAEALAEEVASLYPGAGDTRVDVRCDGPLAAEVGATRDCRVAVRRDVVTVRARVTEEGDAGPVFTTVPVVAADRVARTVLRGLGEDGYVVGEVVCAGDLLGVVGASVSCRAAPPDGEGRTEVEAIVRAVDGLDVRLRFRLAG</sequence>
<evidence type="ECO:0000313" key="2">
    <source>
        <dbReference type="EMBL" id="MTB96153.1"/>
    </source>
</evidence>
<reference evidence="2 3" key="1">
    <citation type="submission" date="2019-10" db="EMBL/GenBank/DDBJ databases">
        <title>Nocardioides novel species isolated from the excrement of Marmot.</title>
        <authorList>
            <person name="Zhang G."/>
        </authorList>
    </citation>
    <scope>NUCLEOTIDE SEQUENCE [LARGE SCALE GENOMIC DNA]</scope>
    <source>
        <strain evidence="3">zg-579</strain>
    </source>
</reference>
<protein>
    <submittedName>
        <fullName evidence="2">DUF4333 domain-containing protein</fullName>
    </submittedName>
</protein>
<evidence type="ECO:0000313" key="3">
    <source>
        <dbReference type="Proteomes" id="UP000433406"/>
    </source>
</evidence>
<comment type="caution">
    <text evidence="2">The sequence shown here is derived from an EMBL/GenBank/DDBJ whole genome shotgun (WGS) entry which is preliminary data.</text>
</comment>
<name>A0A6I3JDN7_9ACTN</name>
<feature type="signal peptide" evidence="1">
    <location>
        <begin position="1"/>
        <end position="23"/>
    </location>
</feature>
<gene>
    <name evidence="2" type="ORF">GGQ22_13800</name>
</gene>
<dbReference type="RefSeq" id="WP_154615891.1">
    <property type="nucleotide sequence ID" value="NZ_CP053660.1"/>
</dbReference>
<dbReference type="AlphaFoldDB" id="A0A6I3JDN7"/>
<keyword evidence="3" id="KW-1185">Reference proteome</keyword>
<dbReference type="EMBL" id="WLCI01000015">
    <property type="protein sequence ID" value="MTB96153.1"/>
    <property type="molecule type" value="Genomic_DNA"/>
</dbReference>
<proteinExistence type="predicted"/>
<organism evidence="2 3">
    <name type="scientific">Nocardioides marmotae</name>
    <dbReference type="NCBI Taxonomy" id="2663857"/>
    <lineage>
        <taxon>Bacteria</taxon>
        <taxon>Bacillati</taxon>
        <taxon>Actinomycetota</taxon>
        <taxon>Actinomycetes</taxon>
        <taxon>Propionibacteriales</taxon>
        <taxon>Nocardioidaceae</taxon>
        <taxon>Nocardioides</taxon>
    </lineage>
</organism>
<dbReference type="PROSITE" id="PS51257">
    <property type="entry name" value="PROKAR_LIPOPROTEIN"/>
    <property type="match status" value="1"/>
</dbReference>